<dbReference type="EMBL" id="JXCQ01000046">
    <property type="protein sequence ID" value="KIR20493.1"/>
    <property type="molecule type" value="Genomic_DNA"/>
</dbReference>
<comment type="caution">
    <text evidence="1">The sequence shown here is derived from an EMBL/GenBank/DDBJ whole genome shotgun (WGS) entry which is preliminary data.</text>
</comment>
<dbReference type="PATRIC" id="fig|294.125.peg.4228"/>
<sequence length="210" mass="24599">MGDDEILLLYLLYVNCNHKLIVNAWTSLDAKGRIRFKRKLIGAEEMAKNKPSQGARKTETLTLRLDPKVKMMIEMISRIRRQSITGVVEAAIEEIAFDLDAPFFYKNETNNWSLSSAITEVWSTDESERFINMCYHLPTLLTYEEQRIWETIKASKVFLATDTTVMETFWEIEGIGRIDRSSVRIWWTYLLEHVDEHKDSRTIVPFEPPF</sequence>
<protein>
    <submittedName>
        <fullName evidence="1">Uncharacterized protein</fullName>
    </submittedName>
</protein>
<name>A0A0D0SE04_PSEFL</name>
<organism evidence="1 2">
    <name type="scientific">Pseudomonas fluorescens</name>
    <dbReference type="NCBI Taxonomy" id="294"/>
    <lineage>
        <taxon>Bacteria</taxon>
        <taxon>Pseudomonadati</taxon>
        <taxon>Pseudomonadota</taxon>
        <taxon>Gammaproteobacteria</taxon>
        <taxon>Pseudomonadales</taxon>
        <taxon>Pseudomonadaceae</taxon>
        <taxon>Pseudomonas</taxon>
    </lineage>
</organism>
<dbReference type="AlphaFoldDB" id="A0A0D0SE04"/>
<reference evidence="1 2" key="1">
    <citation type="submission" date="2015-01" db="EMBL/GenBank/DDBJ databases">
        <title>Genome sequence of the beneficial rhizobacterium Pseudomonas fluorescens 2-79.</title>
        <authorList>
            <person name="Thuermer A."/>
            <person name="Daniel R."/>
        </authorList>
    </citation>
    <scope>NUCLEOTIDE SEQUENCE [LARGE SCALE GENOMIC DNA]</scope>
    <source>
        <strain evidence="1 2">2-79</strain>
    </source>
</reference>
<evidence type="ECO:0000313" key="2">
    <source>
        <dbReference type="Proteomes" id="UP000032210"/>
    </source>
</evidence>
<gene>
    <name evidence="1" type="ORF">PFLU3_41290</name>
</gene>
<dbReference type="Proteomes" id="UP000032210">
    <property type="component" value="Unassembled WGS sequence"/>
</dbReference>
<dbReference type="RefSeq" id="WP_124421764.1">
    <property type="nucleotide sequence ID" value="NZ_JXCQ01000046.1"/>
</dbReference>
<proteinExistence type="predicted"/>
<accession>A0A0D0SE04</accession>
<evidence type="ECO:0000313" key="1">
    <source>
        <dbReference type="EMBL" id="KIR20493.1"/>
    </source>
</evidence>